<feature type="signal peptide" evidence="1">
    <location>
        <begin position="1"/>
        <end position="22"/>
    </location>
</feature>
<protein>
    <submittedName>
        <fullName evidence="3">Uncharacterized protein</fullName>
    </submittedName>
</protein>
<name>A0AB40A5W0_DROSZ</name>
<accession>A0AB40A5W0</accession>
<evidence type="ECO:0000313" key="3">
    <source>
        <dbReference type="RefSeq" id="XP_036672132.3"/>
    </source>
</evidence>
<evidence type="ECO:0000313" key="2">
    <source>
        <dbReference type="Proteomes" id="UP001652628"/>
    </source>
</evidence>
<dbReference type="RefSeq" id="XP_036672132.3">
    <property type="nucleotide sequence ID" value="XM_036816237.3"/>
</dbReference>
<sequence length="112" mass="12424">MKSEALHKLLAFYPLLIVCAWSHPLNPTQQQPTNQQMPPVQQPVILIKHNISADDAKNYHITIPKDPKAGEPCLTITWKTNPDGSGPGEPEIFMGNGYFGIIPQVAQRQQGQ</sequence>
<proteinExistence type="predicted"/>
<evidence type="ECO:0000256" key="1">
    <source>
        <dbReference type="SAM" id="SignalP"/>
    </source>
</evidence>
<dbReference type="GeneID" id="108015619"/>
<organism evidence="2 3">
    <name type="scientific">Drosophila suzukii</name>
    <name type="common">Spotted-wing drosophila fruit fly</name>
    <dbReference type="NCBI Taxonomy" id="28584"/>
    <lineage>
        <taxon>Eukaryota</taxon>
        <taxon>Metazoa</taxon>
        <taxon>Ecdysozoa</taxon>
        <taxon>Arthropoda</taxon>
        <taxon>Hexapoda</taxon>
        <taxon>Insecta</taxon>
        <taxon>Pterygota</taxon>
        <taxon>Neoptera</taxon>
        <taxon>Endopterygota</taxon>
        <taxon>Diptera</taxon>
        <taxon>Brachycera</taxon>
        <taxon>Muscomorpha</taxon>
        <taxon>Ephydroidea</taxon>
        <taxon>Drosophilidae</taxon>
        <taxon>Drosophila</taxon>
        <taxon>Sophophora</taxon>
    </lineage>
</organism>
<feature type="chain" id="PRO_5047000487" evidence="1">
    <location>
        <begin position="23"/>
        <end position="112"/>
    </location>
</feature>
<dbReference type="AlphaFoldDB" id="A0AB40A5W0"/>
<gene>
    <name evidence="3" type="primary">LOC108015619</name>
</gene>
<reference evidence="3" key="1">
    <citation type="submission" date="2025-08" db="UniProtKB">
        <authorList>
            <consortium name="RefSeq"/>
        </authorList>
    </citation>
    <scope>IDENTIFICATION</scope>
</reference>
<dbReference type="Proteomes" id="UP001652628">
    <property type="component" value="Chromosome 3"/>
</dbReference>
<keyword evidence="2" id="KW-1185">Reference proteome</keyword>
<keyword evidence="1" id="KW-0732">Signal</keyword>